<organism evidence="1 2">
    <name type="scientific">Manihot esculenta</name>
    <name type="common">Cassava</name>
    <name type="synonym">Jatropha manihot</name>
    <dbReference type="NCBI Taxonomy" id="3983"/>
    <lineage>
        <taxon>Eukaryota</taxon>
        <taxon>Viridiplantae</taxon>
        <taxon>Streptophyta</taxon>
        <taxon>Embryophyta</taxon>
        <taxon>Tracheophyta</taxon>
        <taxon>Spermatophyta</taxon>
        <taxon>Magnoliopsida</taxon>
        <taxon>eudicotyledons</taxon>
        <taxon>Gunneridae</taxon>
        <taxon>Pentapetalae</taxon>
        <taxon>rosids</taxon>
        <taxon>fabids</taxon>
        <taxon>Malpighiales</taxon>
        <taxon>Euphorbiaceae</taxon>
        <taxon>Crotonoideae</taxon>
        <taxon>Manihoteae</taxon>
        <taxon>Manihot</taxon>
    </lineage>
</organism>
<proteinExistence type="predicted"/>
<accession>A0ACB7GDM9</accession>
<evidence type="ECO:0000313" key="1">
    <source>
        <dbReference type="EMBL" id="KAG8638432.1"/>
    </source>
</evidence>
<keyword evidence="2" id="KW-1185">Reference proteome</keyword>
<gene>
    <name evidence="1" type="ORF">MANES_14G029701v8</name>
</gene>
<dbReference type="EMBL" id="CM004400">
    <property type="protein sequence ID" value="KAG8638432.1"/>
    <property type="molecule type" value="Genomic_DNA"/>
</dbReference>
<reference evidence="2" key="1">
    <citation type="journal article" date="2016" name="Nat. Biotechnol.">
        <title>Sequencing wild and cultivated cassava and related species reveals extensive interspecific hybridization and genetic diversity.</title>
        <authorList>
            <person name="Bredeson J.V."/>
            <person name="Lyons J.B."/>
            <person name="Prochnik S.E."/>
            <person name="Wu G.A."/>
            <person name="Ha C.M."/>
            <person name="Edsinger-Gonzales E."/>
            <person name="Grimwood J."/>
            <person name="Schmutz J."/>
            <person name="Rabbi I.Y."/>
            <person name="Egesi C."/>
            <person name="Nauluvula P."/>
            <person name="Lebot V."/>
            <person name="Ndunguru J."/>
            <person name="Mkamilo G."/>
            <person name="Bart R.S."/>
            <person name="Setter T.L."/>
            <person name="Gleadow R.M."/>
            <person name="Kulakow P."/>
            <person name="Ferguson M.E."/>
            <person name="Rounsley S."/>
            <person name="Rokhsar D.S."/>
        </authorList>
    </citation>
    <scope>NUCLEOTIDE SEQUENCE [LARGE SCALE GENOMIC DNA]</scope>
    <source>
        <strain evidence="2">cv. AM560-2</strain>
    </source>
</reference>
<name>A0ACB7GDM9_MANES</name>
<evidence type="ECO:0000313" key="2">
    <source>
        <dbReference type="Proteomes" id="UP000091857"/>
    </source>
</evidence>
<sequence length="167" mass="19038">MLIRFTSMEQCYKTGCVGQKSFQHCQFLSNAKPIDGPWYLQEPLYLQWKQWDCHSGCPYNCLVAGRRQELGDKPIMYRGNGHLNVFMEFRPKYESMWGYGFNSAAYLGKCYSSCIPVQVVDGGCGWRSRYALGYHTTSHHITDLLMLTVFGCGALSGMMRSLVLQVS</sequence>
<comment type="caution">
    <text evidence="1">The sequence shown here is derived from an EMBL/GenBank/DDBJ whole genome shotgun (WGS) entry which is preliminary data.</text>
</comment>
<dbReference type="Proteomes" id="UP000091857">
    <property type="component" value="Chromosome 14"/>
</dbReference>
<protein>
    <submittedName>
        <fullName evidence="1">Uncharacterized protein</fullName>
    </submittedName>
</protein>